<evidence type="ECO:0000256" key="1">
    <source>
        <dbReference type="SAM" id="MobiDB-lite"/>
    </source>
</evidence>
<reference evidence="3" key="1">
    <citation type="journal article" date="2023" name="Mol. Phylogenet. Evol.">
        <title>Genome-scale phylogeny and comparative genomics of the fungal order Sordariales.</title>
        <authorList>
            <person name="Hensen N."/>
            <person name="Bonometti L."/>
            <person name="Westerberg I."/>
            <person name="Brannstrom I.O."/>
            <person name="Guillou S."/>
            <person name="Cros-Aarteil S."/>
            <person name="Calhoun S."/>
            <person name="Haridas S."/>
            <person name="Kuo A."/>
            <person name="Mondo S."/>
            <person name="Pangilinan J."/>
            <person name="Riley R."/>
            <person name="LaButti K."/>
            <person name="Andreopoulos B."/>
            <person name="Lipzen A."/>
            <person name="Chen C."/>
            <person name="Yan M."/>
            <person name="Daum C."/>
            <person name="Ng V."/>
            <person name="Clum A."/>
            <person name="Steindorff A."/>
            <person name="Ohm R.A."/>
            <person name="Martin F."/>
            <person name="Silar P."/>
            <person name="Natvig D.O."/>
            <person name="Lalanne C."/>
            <person name="Gautier V."/>
            <person name="Ament-Velasquez S.L."/>
            <person name="Kruys A."/>
            <person name="Hutchinson M.I."/>
            <person name="Powell A.J."/>
            <person name="Barry K."/>
            <person name="Miller A.N."/>
            <person name="Grigoriev I.V."/>
            <person name="Debuchy R."/>
            <person name="Gladieux P."/>
            <person name="Hiltunen Thoren M."/>
            <person name="Johannesson H."/>
        </authorList>
    </citation>
    <scope>NUCLEOTIDE SEQUENCE</scope>
    <source>
        <strain evidence="3">PSN243</strain>
    </source>
</reference>
<reference evidence="3" key="2">
    <citation type="submission" date="2023-05" db="EMBL/GenBank/DDBJ databases">
        <authorList>
            <consortium name="Lawrence Berkeley National Laboratory"/>
            <person name="Steindorff A."/>
            <person name="Hensen N."/>
            <person name="Bonometti L."/>
            <person name="Westerberg I."/>
            <person name="Brannstrom I.O."/>
            <person name="Guillou S."/>
            <person name="Cros-Aarteil S."/>
            <person name="Calhoun S."/>
            <person name="Haridas S."/>
            <person name="Kuo A."/>
            <person name="Mondo S."/>
            <person name="Pangilinan J."/>
            <person name="Riley R."/>
            <person name="Labutti K."/>
            <person name="Andreopoulos B."/>
            <person name="Lipzen A."/>
            <person name="Chen C."/>
            <person name="Yanf M."/>
            <person name="Daum C."/>
            <person name="Ng V."/>
            <person name="Clum A."/>
            <person name="Ohm R."/>
            <person name="Martin F."/>
            <person name="Silar P."/>
            <person name="Natvig D."/>
            <person name="Lalanne C."/>
            <person name="Gautier V."/>
            <person name="Ament-Velasquez S.L."/>
            <person name="Kruys A."/>
            <person name="Hutchinson M.I."/>
            <person name="Powell A.J."/>
            <person name="Barry K."/>
            <person name="Miller A.N."/>
            <person name="Grigoriev I.V."/>
            <person name="Debuchy R."/>
            <person name="Gladieux P."/>
            <person name="Thoren M.H."/>
            <person name="Johannesson H."/>
        </authorList>
    </citation>
    <scope>NUCLEOTIDE SEQUENCE</scope>
    <source>
        <strain evidence="3">PSN243</strain>
    </source>
</reference>
<keyword evidence="2" id="KW-0732">Signal</keyword>
<keyword evidence="4" id="KW-1185">Reference proteome</keyword>
<feature type="chain" id="PRO_5043676046" description="Extracellular membrane protein CFEM domain-containing protein" evidence="2">
    <location>
        <begin position="21"/>
        <end position="165"/>
    </location>
</feature>
<accession>A0AAV9GUA2</accession>
<feature type="compositionally biased region" description="Low complexity" evidence="1">
    <location>
        <begin position="116"/>
        <end position="138"/>
    </location>
</feature>
<dbReference type="AlphaFoldDB" id="A0AAV9GUA2"/>
<evidence type="ECO:0000313" key="4">
    <source>
        <dbReference type="Proteomes" id="UP001321760"/>
    </source>
</evidence>
<dbReference type="EMBL" id="MU865930">
    <property type="protein sequence ID" value="KAK4450973.1"/>
    <property type="molecule type" value="Genomic_DNA"/>
</dbReference>
<gene>
    <name evidence="3" type="ORF">QBC34DRAFT_436967</name>
</gene>
<name>A0AAV9GUA2_9PEZI</name>
<feature type="signal peptide" evidence="2">
    <location>
        <begin position="1"/>
        <end position="20"/>
    </location>
</feature>
<organism evidence="3 4">
    <name type="scientific">Podospora aff. communis PSN243</name>
    <dbReference type="NCBI Taxonomy" id="3040156"/>
    <lineage>
        <taxon>Eukaryota</taxon>
        <taxon>Fungi</taxon>
        <taxon>Dikarya</taxon>
        <taxon>Ascomycota</taxon>
        <taxon>Pezizomycotina</taxon>
        <taxon>Sordariomycetes</taxon>
        <taxon>Sordariomycetidae</taxon>
        <taxon>Sordariales</taxon>
        <taxon>Podosporaceae</taxon>
        <taxon>Podospora</taxon>
    </lineage>
</organism>
<sequence>MYTLTTTTLAFTALLHTTHAQKIYIDTVPAYAQLPACAEVPLSTIVRDMNAGKCGDGGKETSFSCFCGASSTVFNSYISEAVSSRCMPQLPDATAQALEVFDSYCHLSAVPVTTAAGSNTSQGAATTTTRGAPAPTRSQMGPIPSSGGALGPGRWEGGRWWGLRA</sequence>
<evidence type="ECO:0008006" key="5">
    <source>
        <dbReference type="Google" id="ProtNLM"/>
    </source>
</evidence>
<comment type="caution">
    <text evidence="3">The sequence shown here is derived from an EMBL/GenBank/DDBJ whole genome shotgun (WGS) entry which is preliminary data.</text>
</comment>
<proteinExistence type="predicted"/>
<feature type="region of interest" description="Disordered" evidence="1">
    <location>
        <begin position="116"/>
        <end position="154"/>
    </location>
</feature>
<evidence type="ECO:0000256" key="2">
    <source>
        <dbReference type="SAM" id="SignalP"/>
    </source>
</evidence>
<dbReference type="Proteomes" id="UP001321760">
    <property type="component" value="Unassembled WGS sequence"/>
</dbReference>
<evidence type="ECO:0000313" key="3">
    <source>
        <dbReference type="EMBL" id="KAK4450973.1"/>
    </source>
</evidence>
<protein>
    <recommendedName>
        <fullName evidence="5">Extracellular membrane protein CFEM domain-containing protein</fullName>
    </recommendedName>
</protein>